<dbReference type="OrthoDB" id="4320040at2"/>
<organism evidence="2 3">
    <name type="scientific">Actinomadura rayongensis</name>
    <dbReference type="NCBI Taxonomy" id="1429076"/>
    <lineage>
        <taxon>Bacteria</taxon>
        <taxon>Bacillati</taxon>
        <taxon>Actinomycetota</taxon>
        <taxon>Actinomycetes</taxon>
        <taxon>Streptosporangiales</taxon>
        <taxon>Thermomonosporaceae</taxon>
        <taxon>Actinomadura</taxon>
    </lineage>
</organism>
<gene>
    <name evidence="2" type="ORF">GQ466_27110</name>
</gene>
<accession>A0A6I4WF73</accession>
<name>A0A6I4WF73_9ACTN</name>
<feature type="domain" description="DUF5047" evidence="1">
    <location>
        <begin position="39"/>
        <end position="163"/>
    </location>
</feature>
<proteinExistence type="predicted"/>
<evidence type="ECO:0000313" key="3">
    <source>
        <dbReference type="Proteomes" id="UP000431901"/>
    </source>
</evidence>
<dbReference type="AlphaFoldDB" id="A0A6I4WF73"/>
<dbReference type="EMBL" id="WUTW01000008">
    <property type="protein sequence ID" value="MXQ67693.1"/>
    <property type="molecule type" value="Genomic_DNA"/>
</dbReference>
<dbReference type="RefSeq" id="WP_161105879.1">
    <property type="nucleotide sequence ID" value="NZ_JBHLYI010000011.1"/>
</dbReference>
<dbReference type="Proteomes" id="UP000431901">
    <property type="component" value="Unassembled WGS sequence"/>
</dbReference>
<comment type="caution">
    <text evidence="2">The sequence shown here is derived from an EMBL/GenBank/DDBJ whole genome shotgun (WGS) entry which is preliminary data.</text>
</comment>
<dbReference type="Pfam" id="PF16466">
    <property type="entry name" value="DUF5047"/>
    <property type="match status" value="1"/>
</dbReference>
<sequence>MYPVSASFLDALRAPHQMTARVELWSAATKLGDLAFSDGTVTLDRSNTTYGTCDITAQLIRTRGLATDAGTIDLDAVNVYGLTLRPYRGVVLAPGRVEEVPLGRYLVEKVATTAGDTSVKLSASGFRSYLRDDKFLTPYAPASGTAQRDVVKNLITGSRPGDALNTAEFNALPTTPVASGTTWESDRLAAVEELATALGVTVQPDRTGTWRFAPVPDPRTAAPAWTIDAGRDGVLTKADLAQDRASVYNAVVATGETTSADTAPVRGTAYLTDATSPARWGGPFGRRPYFYSSAQLSTTAAANAAATAVLRKLTVADTVLDLESAPNPALDVDDAVLVVLPDGTRQTHIVDAVTIPLTPAATLTVSTRQRPDQVTP</sequence>
<reference evidence="2 3" key="1">
    <citation type="submission" date="2019-12" db="EMBL/GenBank/DDBJ databases">
        <title>Nocardia macrotermitis sp. nov. and Nocardia aurantia sp. nov., isolated from the gut of the fungus growing-termite Macrotermes natalensis.</title>
        <authorList>
            <person name="Christine B."/>
            <person name="Rene B."/>
        </authorList>
    </citation>
    <scope>NUCLEOTIDE SEQUENCE [LARGE SCALE GENOMIC DNA]</scope>
    <source>
        <strain evidence="2 3">DSM 102126</strain>
    </source>
</reference>
<dbReference type="InterPro" id="IPR032490">
    <property type="entry name" value="DUF5047"/>
</dbReference>
<evidence type="ECO:0000259" key="1">
    <source>
        <dbReference type="Pfam" id="PF16466"/>
    </source>
</evidence>
<protein>
    <submittedName>
        <fullName evidence="2">DUF5047 domain-containing protein</fullName>
    </submittedName>
</protein>
<evidence type="ECO:0000313" key="2">
    <source>
        <dbReference type="EMBL" id="MXQ67693.1"/>
    </source>
</evidence>
<keyword evidence="3" id="KW-1185">Reference proteome</keyword>